<gene>
    <name evidence="8" type="ORF">JANAI62_02530</name>
</gene>
<accession>A0ABQ4NHH2</accession>
<organism evidence="8 9">
    <name type="scientific">Jannaschia pagri</name>
    <dbReference type="NCBI Taxonomy" id="2829797"/>
    <lineage>
        <taxon>Bacteria</taxon>
        <taxon>Pseudomonadati</taxon>
        <taxon>Pseudomonadota</taxon>
        <taxon>Alphaproteobacteria</taxon>
        <taxon>Rhodobacterales</taxon>
        <taxon>Roseobacteraceae</taxon>
        <taxon>Jannaschia</taxon>
    </lineage>
</organism>
<dbReference type="Gene3D" id="1.10.287.950">
    <property type="entry name" value="Methyl-accepting chemotaxis protein"/>
    <property type="match status" value="1"/>
</dbReference>
<keyword evidence="5" id="KW-0472">Membrane</keyword>
<dbReference type="InterPro" id="IPR003660">
    <property type="entry name" value="HAMP_dom"/>
</dbReference>
<evidence type="ECO:0000313" key="9">
    <source>
        <dbReference type="Proteomes" id="UP000786693"/>
    </source>
</evidence>
<dbReference type="EMBL" id="BPFH01000001">
    <property type="protein sequence ID" value="GIT93630.1"/>
    <property type="molecule type" value="Genomic_DNA"/>
</dbReference>
<feature type="transmembrane region" description="Helical" evidence="5">
    <location>
        <begin position="155"/>
        <end position="176"/>
    </location>
</feature>
<evidence type="ECO:0000259" key="7">
    <source>
        <dbReference type="PROSITE" id="PS50885"/>
    </source>
</evidence>
<keyword evidence="5" id="KW-1133">Transmembrane helix</keyword>
<keyword evidence="4" id="KW-0175">Coiled coil</keyword>
<keyword evidence="3" id="KW-0807">Transducer</keyword>
<dbReference type="Gene3D" id="6.10.340.10">
    <property type="match status" value="1"/>
</dbReference>
<feature type="domain" description="HAMP" evidence="7">
    <location>
        <begin position="178"/>
        <end position="230"/>
    </location>
</feature>
<dbReference type="Pfam" id="PF00015">
    <property type="entry name" value="MCPsignal"/>
    <property type="match status" value="1"/>
</dbReference>
<sequence>MLSGIGIRVAGLTTLILLVGLIVSVAFSYDRLAGELEGTFRASADLQARLLSDRLAPSLRAYDSREAAAITSDLMTLDGIDIMAVRAIDAFDDVILELGRASSPADAGDAGAVADVLVLNVPIASAIGRDGPAFGELQVTLGKAQLRAALASEWWLWWLSAFALALILGVAVLGLMRLQVSRPFAELIKVMEALADDRTDVDMPRSSDREVQAITDLLGVFQDGIVARQELAKRSAEAETEAARLALDRDAAEAAEQAAAAERAAAEVAQAERKVAELDRLHTDLGALASAAAQGDFTRRLAVIGVPREQHRLRTMLNDLLALVQREIDDVISVLGQLEQGKLGARMGGEHHGVFAELQGSTNAMAGHLEAALQGLSRHAVVMLEDTGGLASSAESLALRTEQTALSLTSTTATLDKIAATTRATAAMTDDMRSVAQASDQDARMAETAVQDAILAMSTIRSVSLEISETLGVIDDIAFQTNLLALNAGVEAARAGDAGRGFAVVASEVRALAGRASDAAHRIGTLIEQSSKEIAAGEQQVSRTGQSLQNLTRRIADIRDRAGEVARSTDAQSVAVGEINHSLGEIDEATKRNTAMFEEVTQANLSLKEAATRMLTLMSEFEVSEREVPSVPVVA</sequence>
<evidence type="ECO:0000256" key="5">
    <source>
        <dbReference type="SAM" id="Phobius"/>
    </source>
</evidence>
<feature type="domain" description="HAMP" evidence="7">
    <location>
        <begin position="322"/>
        <end position="374"/>
    </location>
</feature>
<comment type="similarity">
    <text evidence="2">Belongs to the methyl-accepting chemotaxis (MCP) protein family.</text>
</comment>
<dbReference type="SMART" id="SM00304">
    <property type="entry name" value="HAMP"/>
    <property type="match status" value="2"/>
</dbReference>
<proteinExistence type="inferred from homology"/>
<evidence type="ECO:0000256" key="4">
    <source>
        <dbReference type="SAM" id="Coils"/>
    </source>
</evidence>
<feature type="transmembrane region" description="Helical" evidence="5">
    <location>
        <begin position="7"/>
        <end position="29"/>
    </location>
</feature>
<dbReference type="PANTHER" id="PTHR43531">
    <property type="entry name" value="PROTEIN ICFG"/>
    <property type="match status" value="1"/>
</dbReference>
<evidence type="ECO:0008006" key="10">
    <source>
        <dbReference type="Google" id="ProtNLM"/>
    </source>
</evidence>
<dbReference type="InterPro" id="IPR051310">
    <property type="entry name" value="MCP_chemotaxis"/>
</dbReference>
<dbReference type="SMART" id="SM00283">
    <property type="entry name" value="MA"/>
    <property type="match status" value="1"/>
</dbReference>
<reference evidence="8 9" key="1">
    <citation type="submission" date="2021-05" db="EMBL/GenBank/DDBJ databases">
        <title>Bacteria Genome sequencing.</title>
        <authorList>
            <person name="Takabe Y."/>
            <person name="Nakajima Y."/>
            <person name="Suzuki S."/>
            <person name="Shiozaki T."/>
        </authorList>
    </citation>
    <scope>NUCLEOTIDE SEQUENCE [LARGE SCALE GENOMIC DNA]</scope>
    <source>
        <strain evidence="8 9">AI_62</strain>
    </source>
</reference>
<dbReference type="PRINTS" id="PR00260">
    <property type="entry name" value="CHEMTRNSDUCR"/>
</dbReference>
<protein>
    <recommendedName>
        <fullName evidence="10">Methyl-accepting chemotaxis protein</fullName>
    </recommendedName>
</protein>
<evidence type="ECO:0000256" key="2">
    <source>
        <dbReference type="ARBA" id="ARBA00029447"/>
    </source>
</evidence>
<dbReference type="InterPro" id="IPR004089">
    <property type="entry name" value="MCPsignal_dom"/>
</dbReference>
<dbReference type="PANTHER" id="PTHR43531:SF11">
    <property type="entry name" value="METHYL-ACCEPTING CHEMOTAXIS PROTEIN 3"/>
    <property type="match status" value="1"/>
</dbReference>
<dbReference type="Proteomes" id="UP000786693">
    <property type="component" value="Unassembled WGS sequence"/>
</dbReference>
<evidence type="ECO:0000256" key="1">
    <source>
        <dbReference type="ARBA" id="ARBA00022500"/>
    </source>
</evidence>
<dbReference type="SUPFAM" id="SSF58104">
    <property type="entry name" value="Methyl-accepting chemotaxis protein (MCP) signaling domain"/>
    <property type="match status" value="1"/>
</dbReference>
<feature type="coiled-coil region" evidence="4">
    <location>
        <begin position="228"/>
        <end position="281"/>
    </location>
</feature>
<evidence type="ECO:0000313" key="8">
    <source>
        <dbReference type="EMBL" id="GIT93630.1"/>
    </source>
</evidence>
<evidence type="ECO:0000259" key="6">
    <source>
        <dbReference type="PROSITE" id="PS50111"/>
    </source>
</evidence>
<dbReference type="PROSITE" id="PS50885">
    <property type="entry name" value="HAMP"/>
    <property type="match status" value="2"/>
</dbReference>
<dbReference type="PROSITE" id="PS50111">
    <property type="entry name" value="CHEMOTAXIS_TRANSDUC_2"/>
    <property type="match status" value="1"/>
</dbReference>
<name>A0ABQ4NHH2_9RHOB</name>
<keyword evidence="1" id="KW-0145">Chemotaxis</keyword>
<evidence type="ECO:0000256" key="3">
    <source>
        <dbReference type="PROSITE-ProRule" id="PRU00284"/>
    </source>
</evidence>
<dbReference type="InterPro" id="IPR004090">
    <property type="entry name" value="Chemotax_Me-accpt_rcpt"/>
</dbReference>
<feature type="domain" description="Methyl-accepting transducer" evidence="6">
    <location>
        <begin position="379"/>
        <end position="608"/>
    </location>
</feature>
<comment type="caution">
    <text evidence="8">The sequence shown here is derived from an EMBL/GenBank/DDBJ whole genome shotgun (WGS) entry which is preliminary data.</text>
</comment>
<keyword evidence="9" id="KW-1185">Reference proteome</keyword>
<keyword evidence="5" id="KW-0812">Transmembrane</keyword>